<evidence type="ECO:0000256" key="19">
    <source>
        <dbReference type="ARBA" id="ARBA00047847"/>
    </source>
</evidence>
<reference evidence="20 21" key="1">
    <citation type="submission" date="2024-07" db="EMBL/GenBank/DDBJ databases">
        <authorList>
            <person name="Akdeniz Z."/>
        </authorList>
    </citation>
    <scope>NUCLEOTIDE SEQUENCE [LARGE SCALE GENOMIC DNA]</scope>
</reference>
<name>A0ABP1HLG8_9EUKA</name>
<evidence type="ECO:0000256" key="9">
    <source>
        <dbReference type="ARBA" id="ARBA00022692"/>
    </source>
</evidence>
<evidence type="ECO:0000256" key="14">
    <source>
        <dbReference type="ARBA" id="ARBA00023034"/>
    </source>
</evidence>
<keyword evidence="14" id="KW-0333">Golgi apparatus</keyword>
<dbReference type="PANTHER" id="PTHR46025">
    <property type="entry name" value="XYLOSYLTRANSFERASE OXT"/>
    <property type="match status" value="1"/>
</dbReference>
<evidence type="ECO:0000256" key="13">
    <source>
        <dbReference type="ARBA" id="ARBA00022989"/>
    </source>
</evidence>
<comment type="pathway">
    <text evidence="4">Glycan metabolism; heparan sulfate biosynthesis.</text>
</comment>
<keyword evidence="11" id="KW-0256">Endoplasmic reticulum</keyword>
<keyword evidence="17" id="KW-0325">Glycoprotein</keyword>
<comment type="pathway">
    <text evidence="3">Glycan metabolism; chondroitin sulfate biosynthesis.</text>
</comment>
<proteinExistence type="inferred from homology"/>
<keyword evidence="15" id="KW-0472">Membrane</keyword>
<evidence type="ECO:0000256" key="11">
    <source>
        <dbReference type="ARBA" id="ARBA00022824"/>
    </source>
</evidence>
<evidence type="ECO:0000256" key="2">
    <source>
        <dbReference type="ARBA" id="ARBA00004648"/>
    </source>
</evidence>
<gene>
    <name evidence="20" type="ORF">HINF_LOCUS15081</name>
</gene>
<evidence type="ECO:0000256" key="12">
    <source>
        <dbReference type="ARBA" id="ARBA00022968"/>
    </source>
</evidence>
<organism evidence="20 21">
    <name type="scientific">Hexamita inflata</name>
    <dbReference type="NCBI Taxonomy" id="28002"/>
    <lineage>
        <taxon>Eukaryota</taxon>
        <taxon>Metamonada</taxon>
        <taxon>Diplomonadida</taxon>
        <taxon>Hexamitidae</taxon>
        <taxon>Hexamitinae</taxon>
        <taxon>Hexamita</taxon>
    </lineage>
</organism>
<evidence type="ECO:0000256" key="16">
    <source>
        <dbReference type="ARBA" id="ARBA00023157"/>
    </source>
</evidence>
<dbReference type="EMBL" id="CAXDID020000036">
    <property type="protein sequence ID" value="CAL5997105.1"/>
    <property type="molecule type" value="Genomic_DNA"/>
</dbReference>
<evidence type="ECO:0000313" key="21">
    <source>
        <dbReference type="Proteomes" id="UP001642409"/>
    </source>
</evidence>
<evidence type="ECO:0000256" key="5">
    <source>
        <dbReference type="ARBA" id="ARBA00010195"/>
    </source>
</evidence>
<keyword evidence="16" id="KW-1015">Disulfide bond</keyword>
<evidence type="ECO:0000256" key="1">
    <source>
        <dbReference type="ARBA" id="ARBA00004323"/>
    </source>
</evidence>
<protein>
    <recommendedName>
        <fullName evidence="6">protein xylosyltransferase</fullName>
        <ecNumber evidence="6">2.4.2.26</ecNumber>
    </recommendedName>
    <alternativeName>
        <fullName evidence="18">Peptide O-xylosyltransferase</fullName>
    </alternativeName>
</protein>
<keyword evidence="21" id="KW-1185">Reference proteome</keyword>
<keyword evidence="7" id="KW-0328">Glycosyltransferase</keyword>
<evidence type="ECO:0000256" key="18">
    <source>
        <dbReference type="ARBA" id="ARBA00042865"/>
    </source>
</evidence>
<comment type="similarity">
    <text evidence="5">Belongs to the glycosyltransferase 14 family. XylT subfamily.</text>
</comment>
<dbReference type="InterPro" id="IPR043538">
    <property type="entry name" value="XYLT"/>
</dbReference>
<dbReference type="Proteomes" id="UP001642409">
    <property type="component" value="Unassembled WGS sequence"/>
</dbReference>
<keyword evidence="8" id="KW-0808">Transferase</keyword>
<evidence type="ECO:0000256" key="6">
    <source>
        <dbReference type="ARBA" id="ARBA00011972"/>
    </source>
</evidence>
<dbReference type="InterPro" id="IPR003406">
    <property type="entry name" value="Glyco_trans_14"/>
</dbReference>
<accession>A0ABP1HLG8</accession>
<dbReference type="PANTHER" id="PTHR46025:SF3">
    <property type="entry name" value="XYLOSYLTRANSFERASE OXT"/>
    <property type="match status" value="1"/>
</dbReference>
<keyword evidence="12" id="KW-0735">Signal-anchor</keyword>
<evidence type="ECO:0000256" key="8">
    <source>
        <dbReference type="ARBA" id="ARBA00022679"/>
    </source>
</evidence>
<sequence>MYLYLLSMQKHAFLIMAHNQPTLLQTLVSQIDCEEADIYIHIDAKSNMSLPKAKYSKLFFTNRVSVLWGTSKQIEAELILFQTAYKRNYDFYHFISGSDLLIQPINALLAFFSAHKKQQFIGFSNDLKWFEYIGQSSIDRLPALQNKYNIIKHGANWCSLTQQAVNILLKNKYNILSDFGGMHTADEIYKQTVLFQHRNVLKFYDSENEQNGHQRYIDWSQGGSHPKDLNYNDISKIQESGLMFARKFSEKNLNAIKIMYDYTNGKQVQ</sequence>
<dbReference type="Pfam" id="PF02485">
    <property type="entry name" value="Branch"/>
    <property type="match status" value="1"/>
</dbReference>
<comment type="subcellular location">
    <subcellularLocation>
        <location evidence="2">Endoplasmic reticulum membrane</location>
        <topology evidence="2">Single-pass type II membrane protein</topology>
    </subcellularLocation>
    <subcellularLocation>
        <location evidence="1">Golgi apparatus membrane</location>
        <topology evidence="1">Single-pass type II membrane protein</topology>
    </subcellularLocation>
</comment>
<dbReference type="EC" id="2.4.2.26" evidence="6"/>
<evidence type="ECO:0000256" key="4">
    <source>
        <dbReference type="ARBA" id="ARBA00005093"/>
    </source>
</evidence>
<evidence type="ECO:0000256" key="17">
    <source>
        <dbReference type="ARBA" id="ARBA00023180"/>
    </source>
</evidence>
<evidence type="ECO:0000256" key="10">
    <source>
        <dbReference type="ARBA" id="ARBA00022723"/>
    </source>
</evidence>
<keyword evidence="13" id="KW-1133">Transmembrane helix</keyword>
<comment type="caution">
    <text evidence="20">The sequence shown here is derived from an EMBL/GenBank/DDBJ whole genome shotgun (WGS) entry which is preliminary data.</text>
</comment>
<comment type="catalytic activity">
    <reaction evidence="19">
        <text>UDP-alpha-D-xylose + L-seryl-[protein] = 3-O-(beta-D-xylosyl)-L-seryl-[protein] + UDP + H(+)</text>
        <dbReference type="Rhea" id="RHEA:50192"/>
        <dbReference type="Rhea" id="RHEA-COMP:9863"/>
        <dbReference type="Rhea" id="RHEA-COMP:12567"/>
        <dbReference type="ChEBI" id="CHEBI:15378"/>
        <dbReference type="ChEBI" id="CHEBI:29999"/>
        <dbReference type="ChEBI" id="CHEBI:57632"/>
        <dbReference type="ChEBI" id="CHEBI:58223"/>
        <dbReference type="ChEBI" id="CHEBI:132085"/>
        <dbReference type="EC" id="2.4.2.26"/>
    </reaction>
</comment>
<keyword evidence="9" id="KW-0812">Transmembrane</keyword>
<evidence type="ECO:0000256" key="15">
    <source>
        <dbReference type="ARBA" id="ARBA00023136"/>
    </source>
</evidence>
<evidence type="ECO:0000256" key="3">
    <source>
        <dbReference type="ARBA" id="ARBA00004840"/>
    </source>
</evidence>
<evidence type="ECO:0000256" key="7">
    <source>
        <dbReference type="ARBA" id="ARBA00022676"/>
    </source>
</evidence>
<keyword evidence="10" id="KW-0479">Metal-binding</keyword>
<evidence type="ECO:0000313" key="20">
    <source>
        <dbReference type="EMBL" id="CAL5997105.1"/>
    </source>
</evidence>